<organism evidence="1 2">
    <name type="scientific">Manduca sexta</name>
    <name type="common">Tobacco hawkmoth</name>
    <name type="synonym">Tobacco hornworm</name>
    <dbReference type="NCBI Taxonomy" id="7130"/>
    <lineage>
        <taxon>Eukaryota</taxon>
        <taxon>Metazoa</taxon>
        <taxon>Ecdysozoa</taxon>
        <taxon>Arthropoda</taxon>
        <taxon>Hexapoda</taxon>
        <taxon>Insecta</taxon>
        <taxon>Pterygota</taxon>
        <taxon>Neoptera</taxon>
        <taxon>Endopterygota</taxon>
        <taxon>Lepidoptera</taxon>
        <taxon>Glossata</taxon>
        <taxon>Ditrysia</taxon>
        <taxon>Bombycoidea</taxon>
        <taxon>Sphingidae</taxon>
        <taxon>Sphinginae</taxon>
        <taxon>Sphingini</taxon>
        <taxon>Manduca</taxon>
    </lineage>
</organism>
<name>A0A922D368_MANSE</name>
<gene>
    <name evidence="1" type="ORF">O3G_MSEX014943</name>
</gene>
<protein>
    <submittedName>
        <fullName evidence="1">Uncharacterized protein</fullName>
    </submittedName>
</protein>
<reference evidence="1" key="2">
    <citation type="submission" date="2020-12" db="EMBL/GenBank/DDBJ databases">
        <authorList>
            <person name="Kanost M."/>
        </authorList>
    </citation>
    <scope>NUCLEOTIDE SEQUENCE</scope>
</reference>
<dbReference type="AlphaFoldDB" id="A0A922D368"/>
<comment type="caution">
    <text evidence="1">The sequence shown here is derived from an EMBL/GenBank/DDBJ whole genome shotgun (WGS) entry which is preliminary data.</text>
</comment>
<reference evidence="1" key="1">
    <citation type="journal article" date="2016" name="Insect Biochem. Mol. Biol.">
        <title>Multifaceted biological insights from a draft genome sequence of the tobacco hornworm moth, Manduca sexta.</title>
        <authorList>
            <person name="Kanost M.R."/>
            <person name="Arrese E.L."/>
            <person name="Cao X."/>
            <person name="Chen Y.R."/>
            <person name="Chellapilla S."/>
            <person name="Goldsmith M.R."/>
            <person name="Grosse-Wilde E."/>
            <person name="Heckel D.G."/>
            <person name="Herndon N."/>
            <person name="Jiang H."/>
            <person name="Papanicolaou A."/>
            <person name="Qu J."/>
            <person name="Soulages J.L."/>
            <person name="Vogel H."/>
            <person name="Walters J."/>
            <person name="Waterhouse R.M."/>
            <person name="Ahn S.J."/>
            <person name="Almeida F.C."/>
            <person name="An C."/>
            <person name="Aqrawi P."/>
            <person name="Bretschneider A."/>
            <person name="Bryant W.B."/>
            <person name="Bucks S."/>
            <person name="Chao H."/>
            <person name="Chevignon G."/>
            <person name="Christen J.M."/>
            <person name="Clarke D.F."/>
            <person name="Dittmer N.T."/>
            <person name="Ferguson L.C.F."/>
            <person name="Garavelou S."/>
            <person name="Gordon K.H.J."/>
            <person name="Gunaratna R.T."/>
            <person name="Han Y."/>
            <person name="Hauser F."/>
            <person name="He Y."/>
            <person name="Heidel-Fischer H."/>
            <person name="Hirsh A."/>
            <person name="Hu Y."/>
            <person name="Jiang H."/>
            <person name="Kalra D."/>
            <person name="Klinner C."/>
            <person name="Konig C."/>
            <person name="Kovar C."/>
            <person name="Kroll A.R."/>
            <person name="Kuwar S.S."/>
            <person name="Lee S.L."/>
            <person name="Lehman R."/>
            <person name="Li K."/>
            <person name="Li Z."/>
            <person name="Liang H."/>
            <person name="Lovelace S."/>
            <person name="Lu Z."/>
            <person name="Mansfield J.H."/>
            <person name="McCulloch K.J."/>
            <person name="Mathew T."/>
            <person name="Morton B."/>
            <person name="Muzny D.M."/>
            <person name="Neunemann D."/>
            <person name="Ongeri F."/>
            <person name="Pauchet Y."/>
            <person name="Pu L.L."/>
            <person name="Pyrousis I."/>
            <person name="Rao X.J."/>
            <person name="Redding A."/>
            <person name="Roesel C."/>
            <person name="Sanchez-Gracia A."/>
            <person name="Schaack S."/>
            <person name="Shukla A."/>
            <person name="Tetreau G."/>
            <person name="Wang Y."/>
            <person name="Xiong G.H."/>
            <person name="Traut W."/>
            <person name="Walsh T.K."/>
            <person name="Worley K.C."/>
            <person name="Wu D."/>
            <person name="Wu W."/>
            <person name="Wu Y.Q."/>
            <person name="Zhang X."/>
            <person name="Zou Z."/>
            <person name="Zucker H."/>
            <person name="Briscoe A.D."/>
            <person name="Burmester T."/>
            <person name="Clem R.J."/>
            <person name="Feyereisen R."/>
            <person name="Grimmelikhuijzen C.J.P."/>
            <person name="Hamodrakas S.J."/>
            <person name="Hansson B.S."/>
            <person name="Huguet E."/>
            <person name="Jermiin L.S."/>
            <person name="Lan Q."/>
            <person name="Lehman H.K."/>
            <person name="Lorenzen M."/>
            <person name="Merzendorfer H."/>
            <person name="Michalopoulos I."/>
            <person name="Morton D.B."/>
            <person name="Muthukrishnan S."/>
            <person name="Oakeshott J.G."/>
            <person name="Palmer W."/>
            <person name="Park Y."/>
            <person name="Passarelli A.L."/>
            <person name="Rozas J."/>
            <person name="Schwartz L.M."/>
            <person name="Smith W."/>
            <person name="Southgate A."/>
            <person name="Vilcinskas A."/>
            <person name="Vogt R."/>
            <person name="Wang P."/>
            <person name="Werren J."/>
            <person name="Yu X.Q."/>
            <person name="Zhou J.J."/>
            <person name="Brown S.J."/>
            <person name="Scherer S.E."/>
            <person name="Richards S."/>
            <person name="Blissard G.W."/>
        </authorList>
    </citation>
    <scope>NUCLEOTIDE SEQUENCE</scope>
</reference>
<evidence type="ECO:0000313" key="1">
    <source>
        <dbReference type="EMBL" id="KAG6465123.1"/>
    </source>
</evidence>
<proteinExistence type="predicted"/>
<accession>A0A922D368</accession>
<dbReference type="EMBL" id="JH669372">
    <property type="protein sequence ID" value="KAG6465123.1"/>
    <property type="molecule type" value="Genomic_DNA"/>
</dbReference>
<sequence length="184" mass="20658">MISRPYQYLVCISRIFLLVGVYAALPHRESAKFSFSSILDAALPRIHPIVAAGSNRCEAFKSFFGLTYEQMQEKNASVHETLNIDLITKNGNVKFNLTATKRLGRVMKNAKTIIILIHGFLESSDGWMVSGLAPVLLNRTGLKLFALDGRKIINWEYFRSSTYARFMGEQLGTSLSKIIKGMFS</sequence>
<keyword evidence="2" id="KW-1185">Reference proteome</keyword>
<dbReference type="Proteomes" id="UP000791440">
    <property type="component" value="Unassembled WGS sequence"/>
</dbReference>
<evidence type="ECO:0000313" key="2">
    <source>
        <dbReference type="Proteomes" id="UP000791440"/>
    </source>
</evidence>